<dbReference type="AlphaFoldDB" id="A0A1X7PDE9"/>
<organism evidence="1 2">
    <name type="scientific">Rathayibacter oskolensis</name>
    <dbReference type="NCBI Taxonomy" id="1891671"/>
    <lineage>
        <taxon>Bacteria</taxon>
        <taxon>Bacillati</taxon>
        <taxon>Actinomycetota</taxon>
        <taxon>Actinomycetes</taxon>
        <taxon>Micrococcales</taxon>
        <taxon>Microbacteriaceae</taxon>
        <taxon>Rathayibacter</taxon>
    </lineage>
</organism>
<keyword evidence="2" id="KW-1185">Reference proteome</keyword>
<dbReference type="RefSeq" id="WP_085477664.1">
    <property type="nucleotide sequence ID" value="NZ_FXBM01000003.1"/>
</dbReference>
<name>A0A1X7PDE9_9MICO</name>
<evidence type="ECO:0000313" key="2">
    <source>
        <dbReference type="Proteomes" id="UP000193711"/>
    </source>
</evidence>
<dbReference type="EMBL" id="FXBM01000003">
    <property type="protein sequence ID" value="SMH49333.1"/>
    <property type="molecule type" value="Genomic_DNA"/>
</dbReference>
<dbReference type="Proteomes" id="UP000193711">
    <property type="component" value="Unassembled WGS sequence"/>
</dbReference>
<reference evidence="2" key="1">
    <citation type="submission" date="2017-04" db="EMBL/GenBank/DDBJ databases">
        <authorList>
            <person name="Varghese N."/>
            <person name="Submissions S."/>
        </authorList>
    </citation>
    <scope>NUCLEOTIDE SEQUENCE [LARGE SCALE GENOMIC DNA]</scope>
    <source>
        <strain evidence="2">VKM Ac-2121</strain>
    </source>
</reference>
<proteinExistence type="predicted"/>
<accession>A0A1X7PDE9</accession>
<evidence type="ECO:0000313" key="1">
    <source>
        <dbReference type="EMBL" id="SMH49333.1"/>
    </source>
</evidence>
<dbReference type="OrthoDB" id="5123444at2"/>
<protein>
    <submittedName>
        <fullName evidence="1">Uncharacterized protein</fullName>
    </submittedName>
</protein>
<gene>
    <name evidence="1" type="ORF">SAMN06295885_3278</name>
</gene>
<sequence length="101" mass="11259">MIALRADVTALDARVPSELIRRLRNHRSVQVGAEQWIAVVPEVGSVLVTASSAIVLDVLVARRALLPIVIDALETELRRDGFRERIALRWSTPDIVPVPFR</sequence>